<sequence length="333" mass="36956">MLSKKKSARRSIAFVESPLQFLSALEAHEPEEKLLIRARANAKGMTSFLDAFDPEWLPPRVTLEREGAKPGILRSLSPKRIYIGDACSGQVHKALSIAYLERRLPEIVILDDGLATYSTIEILASKRGPLIRPRQKLKPSREVMAAYVADRLRGIAGSGRLRWHTALPVPKALRNAFLRTGAEITRHRFDHLQTLPTGGSHSRDTPVIGSSLAADGLIREADYLRWLDGLLEAGPITYYPHRRESDDFLTRLGRDHRVRIKHVGLPIELRLINLPADSVIRSLPSTAAVSLSVLNPDVRIDVTEIPAEWWTGASPDSLRTSLNAQTVTGDVDS</sequence>
<gene>
    <name evidence="1" type="ORF">B8X04_11795</name>
</gene>
<accession>A0A269ZAV3</accession>
<evidence type="ECO:0000313" key="1">
    <source>
        <dbReference type="EMBL" id="PAK94923.1"/>
    </source>
</evidence>
<dbReference type="Proteomes" id="UP000216867">
    <property type="component" value="Unassembled WGS sequence"/>
</dbReference>
<dbReference type="EMBL" id="NCWY01000010">
    <property type="protein sequence ID" value="PAK94923.1"/>
    <property type="molecule type" value="Genomic_DNA"/>
</dbReference>
<comment type="caution">
    <text evidence="1">The sequence shown here is derived from an EMBL/GenBank/DDBJ whole genome shotgun (WGS) entry which is preliminary data.</text>
</comment>
<evidence type="ECO:0000313" key="2">
    <source>
        <dbReference type="Proteomes" id="UP000216867"/>
    </source>
</evidence>
<reference evidence="1 2" key="1">
    <citation type="submission" date="2017-04" db="EMBL/GenBank/DDBJ databases">
        <title>Kefir bacterial isolates.</title>
        <authorList>
            <person name="Kim Y."/>
            <person name="Blasche S."/>
            <person name="Patil K.R."/>
        </authorList>
    </citation>
    <scope>NUCLEOTIDE SEQUENCE [LARGE SCALE GENOMIC DNA]</scope>
    <source>
        <strain evidence="1 2">OG2</strain>
    </source>
</reference>
<dbReference type="AlphaFoldDB" id="A0A269ZAV3"/>
<protein>
    <submittedName>
        <fullName evidence="1">Uncharacterized protein</fullName>
    </submittedName>
</protein>
<proteinExistence type="predicted"/>
<dbReference type="RefSeq" id="WP_095376402.1">
    <property type="nucleotide sequence ID" value="NZ_DAMCVH010000029.1"/>
</dbReference>
<organism evidence="1 2">
    <name type="scientific">Brevibacterium casei</name>
    <dbReference type="NCBI Taxonomy" id="33889"/>
    <lineage>
        <taxon>Bacteria</taxon>
        <taxon>Bacillati</taxon>
        <taxon>Actinomycetota</taxon>
        <taxon>Actinomycetes</taxon>
        <taxon>Micrococcales</taxon>
        <taxon>Brevibacteriaceae</taxon>
        <taxon>Brevibacterium</taxon>
    </lineage>
</organism>
<name>A0A269ZAV3_9MICO</name>